<reference evidence="2" key="1">
    <citation type="submission" date="2025-08" db="UniProtKB">
        <authorList>
            <consortium name="RefSeq"/>
        </authorList>
    </citation>
    <scope>IDENTIFICATION</scope>
    <source>
        <strain evidence="2">J_2021</strain>
        <tissue evidence="2">Erythrocytes</tissue>
    </source>
</reference>
<keyword evidence="1" id="KW-1185">Reference proteome</keyword>
<protein>
    <submittedName>
        <fullName evidence="2">Uncharacterized protein LOC121400525</fullName>
    </submittedName>
</protein>
<dbReference type="Proteomes" id="UP000186698">
    <property type="component" value="Chromosome 1L"/>
</dbReference>
<organism evidence="1 2">
    <name type="scientific">Xenopus laevis</name>
    <name type="common">African clawed frog</name>
    <dbReference type="NCBI Taxonomy" id="8355"/>
    <lineage>
        <taxon>Eukaryota</taxon>
        <taxon>Metazoa</taxon>
        <taxon>Chordata</taxon>
        <taxon>Craniata</taxon>
        <taxon>Vertebrata</taxon>
        <taxon>Euteleostomi</taxon>
        <taxon>Amphibia</taxon>
        <taxon>Batrachia</taxon>
        <taxon>Anura</taxon>
        <taxon>Pipoidea</taxon>
        <taxon>Pipidae</taxon>
        <taxon>Xenopodinae</taxon>
        <taxon>Xenopus</taxon>
        <taxon>Xenopus</taxon>
    </lineage>
</organism>
<dbReference type="RefSeq" id="XP_041439715.1">
    <property type="nucleotide sequence ID" value="XM_041583781.1"/>
</dbReference>
<gene>
    <name evidence="2" type="primary">LOC121400525</name>
</gene>
<proteinExistence type="predicted"/>
<sequence length="260" mass="29883">MASWEVQEGLNNSLGKLLPILKELSHSFGMTEASLYHRFNMPIPEAVAPELNLELRSVEDLCQFIQTFEEKVNHFHSVIEENTTECNPDIMPSFQRNDDSPLMLRTNNSFDNNICRTRCATDSDSSLNIARMKKNGQYYCQVCWAKEHIPQQSPENTAMQARLKVSEIYDIIKVIPKEATVHVGRLLKLTDDQVEKCIKEAKGDEVEKLYKIIRARENNGNPTKQKIVGEIEEALMRLDHETSLIKLRQICCNNCRRITS</sequence>
<dbReference type="AlphaFoldDB" id="A0A8J1MF70"/>
<evidence type="ECO:0000313" key="2">
    <source>
        <dbReference type="RefSeq" id="XP_041439715.1"/>
    </source>
</evidence>
<dbReference type="GeneID" id="121400525"/>
<dbReference type="OrthoDB" id="10349019at2759"/>
<evidence type="ECO:0000313" key="1">
    <source>
        <dbReference type="Proteomes" id="UP000186698"/>
    </source>
</evidence>
<dbReference type="KEGG" id="xla:121400525"/>
<name>A0A8J1MF70_XENLA</name>
<accession>A0A8J1MF70</accession>